<evidence type="ECO:0000256" key="10">
    <source>
        <dbReference type="ARBA" id="ARBA00045077"/>
    </source>
</evidence>
<comment type="catalytic activity">
    <reaction evidence="10">
        <text>[(1-&gt;4)-beta-D-glucosyl]n+m + reduced acceptor + O2 = 4-dehydro-beta-D-glucosyl-[(1-&gt;4)-beta-D-glucosyl]n-1 + [(1-&gt;4)-beta-D-glucosyl]m + acceptor + H2O.</text>
        <dbReference type="EC" id="1.14.99.56"/>
    </reaction>
</comment>
<organism evidence="14 15">
    <name type="scientific">Apiospora aurea</name>
    <dbReference type="NCBI Taxonomy" id="335848"/>
    <lineage>
        <taxon>Eukaryota</taxon>
        <taxon>Fungi</taxon>
        <taxon>Dikarya</taxon>
        <taxon>Ascomycota</taxon>
        <taxon>Pezizomycotina</taxon>
        <taxon>Sordariomycetes</taxon>
        <taxon>Xylariomycetidae</taxon>
        <taxon>Amphisphaeriales</taxon>
        <taxon>Apiosporaceae</taxon>
        <taxon>Apiospora</taxon>
    </lineage>
</organism>
<comment type="caution">
    <text evidence="14">The sequence shown here is derived from an EMBL/GenBank/DDBJ whole genome shotgun (WGS) entry which is preliminary data.</text>
</comment>
<feature type="chain" id="PRO_5045162019" description="lytic cellulose monooxygenase (C4-dehydrogenating)" evidence="12">
    <location>
        <begin position="20"/>
        <end position="249"/>
    </location>
</feature>
<accession>A0ABR1QKK0</accession>
<dbReference type="InterPro" id="IPR049892">
    <property type="entry name" value="AA9"/>
</dbReference>
<comment type="subcellular location">
    <subcellularLocation>
        <location evidence="2">Secreted</location>
    </subcellularLocation>
</comment>
<dbReference type="InterPro" id="IPR005103">
    <property type="entry name" value="AA9_LPMO"/>
</dbReference>
<evidence type="ECO:0000256" key="3">
    <source>
        <dbReference type="ARBA" id="ARBA00022525"/>
    </source>
</evidence>
<gene>
    <name evidence="14" type="ORF">PG986_006485</name>
</gene>
<keyword evidence="14" id="KW-0378">Hydrolase</keyword>
<keyword evidence="8" id="KW-0624">Polysaccharide degradation</keyword>
<feature type="domain" description="Auxiliary Activity family 9 catalytic" evidence="13">
    <location>
        <begin position="20"/>
        <end position="221"/>
    </location>
</feature>
<evidence type="ECO:0000256" key="4">
    <source>
        <dbReference type="ARBA" id="ARBA00022729"/>
    </source>
</evidence>
<dbReference type="Proteomes" id="UP001391051">
    <property type="component" value="Unassembled WGS sequence"/>
</dbReference>
<keyword evidence="7" id="KW-0119">Carbohydrate metabolism</keyword>
<evidence type="ECO:0000313" key="14">
    <source>
        <dbReference type="EMBL" id="KAK7957263.1"/>
    </source>
</evidence>
<dbReference type="Pfam" id="PF03443">
    <property type="entry name" value="AA9"/>
    <property type="match status" value="1"/>
</dbReference>
<evidence type="ECO:0000256" key="8">
    <source>
        <dbReference type="ARBA" id="ARBA00023326"/>
    </source>
</evidence>
<evidence type="ECO:0000256" key="7">
    <source>
        <dbReference type="ARBA" id="ARBA00023277"/>
    </source>
</evidence>
<comment type="similarity">
    <text evidence="9">Belongs to the polysaccharide monooxygenase AA9 family.</text>
</comment>
<evidence type="ECO:0000256" key="5">
    <source>
        <dbReference type="ARBA" id="ARBA00023001"/>
    </source>
</evidence>
<feature type="signal peptide" evidence="12">
    <location>
        <begin position="1"/>
        <end position="19"/>
    </location>
</feature>
<keyword evidence="6" id="KW-1015">Disulfide bond</keyword>
<keyword evidence="5" id="KW-0136">Cellulose degradation</keyword>
<evidence type="ECO:0000313" key="15">
    <source>
        <dbReference type="Proteomes" id="UP001391051"/>
    </source>
</evidence>
<dbReference type="PANTHER" id="PTHR33353:SF2">
    <property type="entry name" value="ENDO-BETA-1,4-GLUCANASE D"/>
    <property type="match status" value="1"/>
</dbReference>
<dbReference type="GeneID" id="92075769"/>
<dbReference type="CDD" id="cd21175">
    <property type="entry name" value="LPMO_AA9"/>
    <property type="match status" value="1"/>
</dbReference>
<dbReference type="EC" id="1.14.99.56" evidence="11"/>
<evidence type="ECO:0000256" key="1">
    <source>
        <dbReference type="ARBA" id="ARBA00001973"/>
    </source>
</evidence>
<dbReference type="EMBL" id="JAQQWE010000004">
    <property type="protein sequence ID" value="KAK7957263.1"/>
    <property type="molecule type" value="Genomic_DNA"/>
</dbReference>
<keyword evidence="15" id="KW-1185">Reference proteome</keyword>
<protein>
    <recommendedName>
        <fullName evidence="11">lytic cellulose monooxygenase (C4-dehydrogenating)</fullName>
        <ecNumber evidence="11">1.14.99.56</ecNumber>
    </recommendedName>
</protein>
<evidence type="ECO:0000256" key="12">
    <source>
        <dbReference type="SAM" id="SignalP"/>
    </source>
</evidence>
<dbReference type="Gene3D" id="2.70.50.70">
    <property type="match status" value="1"/>
</dbReference>
<proteinExistence type="inferred from homology"/>
<comment type="cofactor">
    <cofactor evidence="1">
        <name>Cu(2+)</name>
        <dbReference type="ChEBI" id="CHEBI:29036"/>
    </cofactor>
</comment>
<sequence length="249" mass="28252">MKNLSVLALAALTPALTLAHYHFPHLIINNQVTGAHEYVREHDNGYMPSWDDGRFLGSNDLRCNKGSENHRTQPKTAKVVAGKDVVGFATNVQAEIQHPGPLQIYMSKAPGDVRDYDGSGEWFKVYQLGHRDGSTEDKAWLSWGQKQFTFALPAEIPAGQYLLRIEHIATHQPYKGREFFLQCAHLQIESSYTGAQPANTFRIPGVYKRDQAFFQYDSWAKPQPETCPMPGPAMWPNNNNFNKMLWENM</sequence>
<evidence type="ECO:0000259" key="13">
    <source>
        <dbReference type="Pfam" id="PF03443"/>
    </source>
</evidence>
<dbReference type="PANTHER" id="PTHR33353">
    <property type="entry name" value="PUTATIVE (AFU_ORTHOLOGUE AFUA_1G12560)-RELATED"/>
    <property type="match status" value="1"/>
</dbReference>
<dbReference type="GO" id="GO:0016787">
    <property type="term" value="F:hydrolase activity"/>
    <property type="evidence" value="ECO:0007669"/>
    <property type="project" value="UniProtKB-KW"/>
</dbReference>
<keyword evidence="4 12" id="KW-0732">Signal</keyword>
<dbReference type="RefSeq" id="XP_066702569.1">
    <property type="nucleotide sequence ID" value="XM_066842707.1"/>
</dbReference>
<evidence type="ECO:0000256" key="11">
    <source>
        <dbReference type="ARBA" id="ARBA00047174"/>
    </source>
</evidence>
<evidence type="ECO:0000256" key="9">
    <source>
        <dbReference type="ARBA" id="ARBA00044502"/>
    </source>
</evidence>
<keyword evidence="3" id="KW-0964">Secreted</keyword>
<evidence type="ECO:0000256" key="6">
    <source>
        <dbReference type="ARBA" id="ARBA00023157"/>
    </source>
</evidence>
<name>A0ABR1QKK0_9PEZI</name>
<evidence type="ECO:0000256" key="2">
    <source>
        <dbReference type="ARBA" id="ARBA00004613"/>
    </source>
</evidence>
<reference evidence="14 15" key="1">
    <citation type="submission" date="2023-01" db="EMBL/GenBank/DDBJ databases">
        <title>Analysis of 21 Apiospora genomes using comparative genomics revels a genus with tremendous synthesis potential of carbohydrate active enzymes and secondary metabolites.</title>
        <authorList>
            <person name="Sorensen T."/>
        </authorList>
    </citation>
    <scope>NUCLEOTIDE SEQUENCE [LARGE SCALE GENOMIC DNA]</scope>
    <source>
        <strain evidence="14 15">CBS 24483</strain>
    </source>
</reference>